<evidence type="ECO:0000313" key="2">
    <source>
        <dbReference type="Proteomes" id="UP000008561"/>
    </source>
</evidence>
<evidence type="ECO:0008006" key="3">
    <source>
        <dbReference type="Google" id="ProtNLM"/>
    </source>
</evidence>
<dbReference type="HOGENOM" id="CLU_198152_0_0_7"/>
<accession>A8ZVK2</accession>
<reference evidence="1 2" key="1">
    <citation type="submission" date="2007-10" db="EMBL/GenBank/DDBJ databases">
        <title>Complete sequence of Desulfococcus oleovorans Hxd3.</title>
        <authorList>
            <consortium name="US DOE Joint Genome Institute"/>
            <person name="Copeland A."/>
            <person name="Lucas S."/>
            <person name="Lapidus A."/>
            <person name="Barry K."/>
            <person name="Glavina del Rio T."/>
            <person name="Dalin E."/>
            <person name="Tice H."/>
            <person name="Pitluck S."/>
            <person name="Kiss H."/>
            <person name="Brettin T."/>
            <person name="Bruce D."/>
            <person name="Detter J.C."/>
            <person name="Han C."/>
            <person name="Schmutz J."/>
            <person name="Larimer F."/>
            <person name="Land M."/>
            <person name="Hauser L."/>
            <person name="Kyrpides N."/>
            <person name="Kim E."/>
            <person name="Wawrik B."/>
            <person name="Richardson P."/>
        </authorList>
    </citation>
    <scope>NUCLEOTIDE SEQUENCE [LARGE SCALE GENOMIC DNA]</scope>
    <source>
        <strain evidence="2">DSM 6200 / JCM 39069 / Hxd3</strain>
    </source>
</reference>
<dbReference type="STRING" id="96561.Dole_2385"/>
<proteinExistence type="predicted"/>
<evidence type="ECO:0000313" key="1">
    <source>
        <dbReference type="EMBL" id="ABW68189.1"/>
    </source>
</evidence>
<keyword evidence="2" id="KW-1185">Reference proteome</keyword>
<organism evidence="1 2">
    <name type="scientific">Desulfosudis oleivorans (strain DSM 6200 / JCM 39069 / Hxd3)</name>
    <name type="common">Desulfococcus oleovorans</name>
    <dbReference type="NCBI Taxonomy" id="96561"/>
    <lineage>
        <taxon>Bacteria</taxon>
        <taxon>Pseudomonadati</taxon>
        <taxon>Thermodesulfobacteriota</taxon>
        <taxon>Desulfobacteria</taxon>
        <taxon>Desulfobacterales</taxon>
        <taxon>Desulfosudaceae</taxon>
        <taxon>Desulfosudis</taxon>
    </lineage>
</organism>
<name>A8ZVK2_DESOH</name>
<protein>
    <recommendedName>
        <fullName evidence="3">YnbE-like lipoprotein</fullName>
    </recommendedName>
</protein>
<dbReference type="Proteomes" id="UP000008561">
    <property type="component" value="Chromosome"/>
</dbReference>
<dbReference type="KEGG" id="dol:Dole_2385"/>
<sequence length="77" mass="8723">MEPQPITQEQGMRKKQIIYLWAAAFLFTAACTHKVQVEPIHITVDINIRVDKALDDFFSDLDATEPAAEPLTAPKKR</sequence>
<dbReference type="EMBL" id="CP000859">
    <property type="protein sequence ID" value="ABW68189.1"/>
    <property type="molecule type" value="Genomic_DNA"/>
</dbReference>
<dbReference type="AlphaFoldDB" id="A8ZVK2"/>
<gene>
    <name evidence="1" type="ordered locus">Dole_2385</name>
</gene>